<name>A0A8H6K4H1_9PEZI</name>
<dbReference type="EMBL" id="WIGO01000190">
    <property type="protein sequence ID" value="KAF6824575.1"/>
    <property type="molecule type" value="Genomic_DNA"/>
</dbReference>
<accession>A0A8H6K4H1</accession>
<reference evidence="1" key="1">
    <citation type="journal article" date="2020" name="Phytopathology">
        <title>Genome Sequence Resources of Colletotrichum truncatum, C. plurivorum, C. musicola, and C. sojae: Four Species Pathogenic to Soybean (Glycine max).</title>
        <authorList>
            <person name="Rogerio F."/>
            <person name="Boufleur T.R."/>
            <person name="Ciampi-Guillardi M."/>
            <person name="Sukno S.A."/>
            <person name="Thon M.R."/>
            <person name="Massola Junior N.S."/>
            <person name="Baroncelli R."/>
        </authorList>
    </citation>
    <scope>NUCLEOTIDE SEQUENCE</scope>
    <source>
        <strain evidence="1">LFN00145</strain>
    </source>
</reference>
<gene>
    <name evidence="1" type="ORF">CPLU01_10773</name>
</gene>
<sequence length="106" mass="11122">MAGHVPSPPRTTGAWQESDAQTAIRLTGSLHRGLPSLSLQPWTQELVVPPRSGARPTIGPLSKGGAVESHSDWVAGKEMPAGWVFRDQDADDRLVQSNLSGAGAAS</sequence>
<evidence type="ECO:0000313" key="2">
    <source>
        <dbReference type="Proteomes" id="UP000654918"/>
    </source>
</evidence>
<evidence type="ECO:0000313" key="1">
    <source>
        <dbReference type="EMBL" id="KAF6824575.1"/>
    </source>
</evidence>
<comment type="caution">
    <text evidence="1">The sequence shown here is derived from an EMBL/GenBank/DDBJ whole genome shotgun (WGS) entry which is preliminary data.</text>
</comment>
<keyword evidence="2" id="KW-1185">Reference proteome</keyword>
<protein>
    <submittedName>
        <fullName evidence="1">Uncharacterized protein</fullName>
    </submittedName>
</protein>
<dbReference type="Proteomes" id="UP000654918">
    <property type="component" value="Unassembled WGS sequence"/>
</dbReference>
<proteinExistence type="predicted"/>
<dbReference type="AlphaFoldDB" id="A0A8H6K4H1"/>
<organism evidence="1 2">
    <name type="scientific">Colletotrichum plurivorum</name>
    <dbReference type="NCBI Taxonomy" id="2175906"/>
    <lineage>
        <taxon>Eukaryota</taxon>
        <taxon>Fungi</taxon>
        <taxon>Dikarya</taxon>
        <taxon>Ascomycota</taxon>
        <taxon>Pezizomycotina</taxon>
        <taxon>Sordariomycetes</taxon>
        <taxon>Hypocreomycetidae</taxon>
        <taxon>Glomerellales</taxon>
        <taxon>Glomerellaceae</taxon>
        <taxon>Colletotrichum</taxon>
        <taxon>Colletotrichum orchidearum species complex</taxon>
    </lineage>
</organism>